<dbReference type="OrthoDB" id="5363652at2"/>
<dbReference type="InterPro" id="IPR011664">
    <property type="entry name" value="Abi_system_AbiD/AbiF-like"/>
</dbReference>
<name>A0A437QIT0_9GAMM</name>
<evidence type="ECO:0000313" key="1">
    <source>
        <dbReference type="EMBL" id="RVU34457.1"/>
    </source>
</evidence>
<dbReference type="Pfam" id="PF07751">
    <property type="entry name" value="Abi_2"/>
    <property type="match status" value="1"/>
</dbReference>
<gene>
    <name evidence="1" type="ORF">EOE67_15565</name>
</gene>
<comment type="caution">
    <text evidence="1">The sequence shown here is derived from an EMBL/GenBank/DDBJ whole genome shotgun (WGS) entry which is preliminary data.</text>
</comment>
<dbReference type="PIRSF" id="PIRSF034934">
    <property type="entry name" value="AbiF_AbiD"/>
    <property type="match status" value="1"/>
</dbReference>
<dbReference type="RefSeq" id="WP_127700254.1">
    <property type="nucleotide sequence ID" value="NZ_SACS01000018.1"/>
</dbReference>
<protein>
    <submittedName>
        <fullName evidence="1">Abi family protein</fullName>
    </submittedName>
</protein>
<sequence length="299" mass="35051">MQFTKPPLTLQQQVQQLISRGLIVDDEELAASYLSHINYYRLGTYWWSFIDDHKTHKFRAETTFQQVLDLYVFDRELRLLVLDAIERIEIAVRTQWAYHVAHYSGAFAHLDQSLFNSKDFDYDGFIGAVHQELVRTTEPNIKRQMDKYDEATPAIWICCELLSFGWLSKCVDGLARRSLKMNIADHFQLNETVLCSVLHHLTMVRNICAHHARLWNRDFTITMKLPRKGPAPLLLSLNLDRPKELYNTLAMLCHFMNVIAPEHHFTQRLIHLMKIHPSAHPKAMGFPEQWDLLPLWQTS</sequence>
<reference evidence="1 2" key="1">
    <citation type="submission" date="2019-01" db="EMBL/GenBank/DDBJ databases">
        <authorList>
            <person name="Chen W.-M."/>
        </authorList>
    </citation>
    <scope>NUCLEOTIDE SEQUENCE [LARGE SCALE GENOMIC DNA]</scope>
    <source>
        <strain evidence="1 2">KYPC3</strain>
    </source>
</reference>
<evidence type="ECO:0000313" key="2">
    <source>
        <dbReference type="Proteomes" id="UP000283077"/>
    </source>
</evidence>
<accession>A0A437QIT0</accession>
<organism evidence="1 2">
    <name type="scientific">Rheinheimera riviphila</name>
    <dbReference type="NCBI Taxonomy" id="1834037"/>
    <lineage>
        <taxon>Bacteria</taxon>
        <taxon>Pseudomonadati</taxon>
        <taxon>Pseudomonadota</taxon>
        <taxon>Gammaproteobacteria</taxon>
        <taxon>Chromatiales</taxon>
        <taxon>Chromatiaceae</taxon>
        <taxon>Rheinheimera</taxon>
    </lineage>
</organism>
<dbReference type="AlphaFoldDB" id="A0A437QIT0"/>
<keyword evidence="2" id="KW-1185">Reference proteome</keyword>
<dbReference type="EMBL" id="SACS01000018">
    <property type="protein sequence ID" value="RVU34457.1"/>
    <property type="molecule type" value="Genomic_DNA"/>
</dbReference>
<dbReference type="Proteomes" id="UP000283077">
    <property type="component" value="Unassembled WGS sequence"/>
</dbReference>
<proteinExistence type="predicted"/>
<dbReference type="InterPro" id="IPR017034">
    <property type="entry name" value="Abi_system_AbiD/AbiF"/>
</dbReference>